<feature type="compositionally biased region" description="Polar residues" evidence="1">
    <location>
        <begin position="381"/>
        <end position="390"/>
    </location>
</feature>
<feature type="region of interest" description="Disordered" evidence="1">
    <location>
        <begin position="359"/>
        <end position="390"/>
    </location>
</feature>
<feature type="region of interest" description="Disordered" evidence="1">
    <location>
        <begin position="438"/>
        <end position="457"/>
    </location>
</feature>
<feature type="domain" description="VWFA" evidence="3">
    <location>
        <begin position="460"/>
        <end position="558"/>
    </location>
</feature>
<dbReference type="InterPro" id="IPR036465">
    <property type="entry name" value="vWFA_dom_sf"/>
</dbReference>
<protein>
    <submittedName>
        <fullName evidence="5">VWFA domain-containing protein</fullName>
    </submittedName>
</protein>
<evidence type="ECO:0000256" key="1">
    <source>
        <dbReference type="SAM" id="MobiDB-lite"/>
    </source>
</evidence>
<reference evidence="5" key="1">
    <citation type="submission" date="2022-11" db="UniProtKB">
        <authorList>
            <consortium name="WormBaseParasite"/>
        </authorList>
    </citation>
    <scope>IDENTIFICATION</scope>
</reference>
<feature type="region of interest" description="Disordered" evidence="1">
    <location>
        <begin position="40"/>
        <end position="62"/>
    </location>
</feature>
<dbReference type="Proteomes" id="UP000887574">
    <property type="component" value="Unplaced"/>
</dbReference>
<name>A0A915CX60_9BILA</name>
<dbReference type="SMART" id="SM00327">
    <property type="entry name" value="VWA"/>
    <property type="match status" value="2"/>
</dbReference>
<evidence type="ECO:0000313" key="5">
    <source>
        <dbReference type="WBParaSite" id="jg13538"/>
    </source>
</evidence>
<feature type="chain" id="PRO_5037228660" evidence="2">
    <location>
        <begin position="26"/>
        <end position="561"/>
    </location>
</feature>
<sequence length="561" mass="61725">MDFNVRRSKLKVLFLASCCFSLVNAQFKETELLIEAVTSSSLPPEHSDAATNAVASNSTEAEVEPKQLSEAEVLSENLPDLSLSIDSPLSSANNNSDSTLENINLEVNSSLPSSINISEQLDQPNEHVKANDLRTPVIENCITDTLFVVDSTSSVAKIFGQHKEYIAKVAELLNISTQGNHISLLVYSGKLRHRVTYHFGANQEKRMAMKMVRDLPFMGGVTSTGVALDHAFIEITNTRRANDTTVNIVIITDGFSYDPVDVQCQNLRQLPKVRTFAVAVGDMRSEPELLIMAGKPENLFQGPDSYVDLVERLTTCEPDAILSNSLDKPSATSQLPQNDFSQNTVAANDKGFTSQITAQIKPSSTSKNTDTNNSVNNDGNLQQSDDQGYSQVEEQCPTDVVFVFDASGSLQESAASSTYSWSHSCHQVQWKRKIKSHFATQQSSNQRRDQGSNSGDAFFGGTTFTNEALVKAVAELQNSTTSGDKKQIVVVFTDGFSFEDVTPGSKTLHDNGVTVLAVAFNEQFPVNRDELETLTWHKSENVFMESNYKELKQKLRQLTKC</sequence>
<dbReference type="WBParaSite" id="jg13538">
    <property type="protein sequence ID" value="jg13538"/>
    <property type="gene ID" value="jg13538"/>
</dbReference>
<feature type="compositionally biased region" description="Polar residues" evidence="1">
    <location>
        <begin position="49"/>
        <end position="60"/>
    </location>
</feature>
<dbReference type="PANTHER" id="PTHR24020">
    <property type="entry name" value="COLLAGEN ALPHA"/>
    <property type="match status" value="1"/>
</dbReference>
<accession>A0A915CX60</accession>
<dbReference type="InterPro" id="IPR002035">
    <property type="entry name" value="VWF_A"/>
</dbReference>
<evidence type="ECO:0000313" key="4">
    <source>
        <dbReference type="Proteomes" id="UP000887574"/>
    </source>
</evidence>
<dbReference type="AlphaFoldDB" id="A0A915CX60"/>
<keyword evidence="2" id="KW-0732">Signal</keyword>
<keyword evidence="4" id="KW-1185">Reference proteome</keyword>
<dbReference type="Pfam" id="PF00092">
    <property type="entry name" value="VWA"/>
    <property type="match status" value="2"/>
</dbReference>
<dbReference type="PANTHER" id="PTHR24020:SF84">
    <property type="entry name" value="VWFA DOMAIN-CONTAINING PROTEIN"/>
    <property type="match status" value="1"/>
</dbReference>
<proteinExistence type="predicted"/>
<organism evidence="4 5">
    <name type="scientific">Ditylenchus dipsaci</name>
    <dbReference type="NCBI Taxonomy" id="166011"/>
    <lineage>
        <taxon>Eukaryota</taxon>
        <taxon>Metazoa</taxon>
        <taxon>Ecdysozoa</taxon>
        <taxon>Nematoda</taxon>
        <taxon>Chromadorea</taxon>
        <taxon>Rhabditida</taxon>
        <taxon>Tylenchina</taxon>
        <taxon>Tylenchomorpha</taxon>
        <taxon>Sphaerularioidea</taxon>
        <taxon>Anguinidae</taxon>
        <taxon>Anguininae</taxon>
        <taxon>Ditylenchus</taxon>
    </lineage>
</organism>
<dbReference type="PROSITE" id="PS50234">
    <property type="entry name" value="VWFA"/>
    <property type="match status" value="2"/>
</dbReference>
<dbReference type="SUPFAM" id="SSF53300">
    <property type="entry name" value="vWA-like"/>
    <property type="match status" value="2"/>
</dbReference>
<evidence type="ECO:0000256" key="2">
    <source>
        <dbReference type="SAM" id="SignalP"/>
    </source>
</evidence>
<feature type="compositionally biased region" description="Polar residues" evidence="1">
    <location>
        <begin position="438"/>
        <end position="455"/>
    </location>
</feature>
<dbReference type="Gene3D" id="3.40.50.410">
    <property type="entry name" value="von Willebrand factor, type A domain"/>
    <property type="match status" value="2"/>
</dbReference>
<feature type="signal peptide" evidence="2">
    <location>
        <begin position="1"/>
        <end position="25"/>
    </location>
</feature>
<dbReference type="InterPro" id="IPR050525">
    <property type="entry name" value="ECM_Assembly_Org"/>
</dbReference>
<feature type="domain" description="VWFA" evidence="3">
    <location>
        <begin position="144"/>
        <end position="326"/>
    </location>
</feature>
<feature type="compositionally biased region" description="Low complexity" evidence="1">
    <location>
        <begin position="363"/>
        <end position="380"/>
    </location>
</feature>
<evidence type="ECO:0000259" key="3">
    <source>
        <dbReference type="PROSITE" id="PS50234"/>
    </source>
</evidence>